<evidence type="ECO:0000259" key="10">
    <source>
        <dbReference type="PROSITE" id="PS00498"/>
    </source>
</evidence>
<gene>
    <name evidence="11" type="primary">Dwil\GK22067</name>
    <name evidence="11" type="ORF">Dwil_GK22067</name>
</gene>
<dbReference type="GO" id="GO:0035006">
    <property type="term" value="P:melanization defense response"/>
    <property type="evidence" value="ECO:0007669"/>
    <property type="project" value="EnsemblMetazoa"/>
</dbReference>
<dbReference type="PhylomeDB" id="B4MYJ7"/>
<dbReference type="STRING" id="7260.B4MYJ7"/>
<dbReference type="GO" id="GO:0050832">
    <property type="term" value="P:defense response to fungus"/>
    <property type="evidence" value="ECO:0007669"/>
    <property type="project" value="EnsemblMetazoa"/>
</dbReference>
<dbReference type="Gene3D" id="2.60.40.1520">
    <property type="entry name" value="Hemocyanin, C-terminal domain"/>
    <property type="match status" value="1"/>
</dbReference>
<dbReference type="InterPro" id="IPR013788">
    <property type="entry name" value="Hemocyanin/hexamerin"/>
</dbReference>
<dbReference type="SUPFAM" id="SSF48050">
    <property type="entry name" value="Hemocyanin, N-terminal domain"/>
    <property type="match status" value="1"/>
</dbReference>
<dbReference type="PRINTS" id="PR00187">
    <property type="entry name" value="HAEMOCYANIN"/>
</dbReference>
<keyword evidence="9" id="KW-1015">Disulfide bond</keyword>
<dbReference type="Pfam" id="PF03723">
    <property type="entry name" value="Hemocyanin_C"/>
    <property type="match status" value="1"/>
</dbReference>
<dbReference type="Gene3D" id="1.20.1370.10">
    <property type="entry name" value="Hemocyanin, N-terminal domain"/>
    <property type="match status" value="1"/>
</dbReference>
<evidence type="ECO:0000256" key="7">
    <source>
        <dbReference type="ARBA" id="ARBA00023008"/>
    </source>
</evidence>
<dbReference type="InterPro" id="IPR005203">
    <property type="entry name" value="Hemocyanin_C"/>
</dbReference>
<dbReference type="GO" id="GO:0046872">
    <property type="term" value="F:metal ion binding"/>
    <property type="evidence" value="ECO:0007669"/>
    <property type="project" value="UniProtKB-KW"/>
</dbReference>
<dbReference type="InterPro" id="IPR014756">
    <property type="entry name" value="Ig_E-set"/>
</dbReference>
<keyword evidence="6 11" id="KW-0560">Oxidoreductase</keyword>
<proteinExistence type="inferred from homology"/>
<name>B4MYJ7_DROWI</name>
<dbReference type="PROSITE" id="PS00498">
    <property type="entry name" value="TYROSINASE_2"/>
    <property type="match status" value="1"/>
</dbReference>
<dbReference type="PROSITE" id="PS00210">
    <property type="entry name" value="HEMOCYANIN_2"/>
    <property type="match status" value="1"/>
</dbReference>
<protein>
    <recommendedName>
        <fullName evidence="10">Tyrosinase copper-binding domain-containing protein</fullName>
    </recommendedName>
</protein>
<dbReference type="KEGG" id="dwi:6643368"/>
<keyword evidence="7" id="KW-0186">Copper</keyword>
<dbReference type="FunCoup" id="B4MYJ7">
    <property type="interactions" value="21"/>
</dbReference>
<dbReference type="OrthoDB" id="8119704at2759"/>
<evidence type="ECO:0000256" key="8">
    <source>
        <dbReference type="ARBA" id="ARBA00023033"/>
    </source>
</evidence>
<dbReference type="SUPFAM" id="SSF81296">
    <property type="entry name" value="E set domains"/>
    <property type="match status" value="1"/>
</dbReference>
<accession>B4MYJ7</accession>
<dbReference type="FunFam" id="2.60.40.1520:FF:000001">
    <property type="entry name" value="Hemocyanin subunit 2"/>
    <property type="match status" value="1"/>
</dbReference>
<evidence type="ECO:0000313" key="12">
    <source>
        <dbReference type="Proteomes" id="UP000007798"/>
    </source>
</evidence>
<dbReference type="SUPFAM" id="SSF48056">
    <property type="entry name" value="Di-copper centre-containing domain"/>
    <property type="match status" value="1"/>
</dbReference>
<dbReference type="PANTHER" id="PTHR11511:SF24">
    <property type="entry name" value="GH04080P"/>
    <property type="match status" value="1"/>
</dbReference>
<evidence type="ECO:0000256" key="6">
    <source>
        <dbReference type="ARBA" id="ARBA00023002"/>
    </source>
</evidence>
<dbReference type="FunFam" id="1.10.1280.10:FF:000004">
    <property type="entry name" value="Hemocyanin subunit 2"/>
    <property type="match status" value="1"/>
</dbReference>
<evidence type="ECO:0000256" key="4">
    <source>
        <dbReference type="ARBA" id="ARBA00022525"/>
    </source>
</evidence>
<keyword evidence="8" id="KW-0503">Monooxygenase</keyword>
<dbReference type="SMR" id="B4MYJ7"/>
<dbReference type="InterPro" id="IPR036697">
    <property type="entry name" value="Hemocyanin_N_sf"/>
</dbReference>
<dbReference type="InterPro" id="IPR000896">
    <property type="entry name" value="Hemocyanin/hexamerin_mid_dom"/>
</dbReference>
<dbReference type="OMA" id="CRIFICP"/>
<dbReference type="InterPro" id="IPR037020">
    <property type="entry name" value="Hemocyanin_C_sf"/>
</dbReference>
<dbReference type="InterPro" id="IPR005204">
    <property type="entry name" value="Hemocyanin_N"/>
</dbReference>
<dbReference type="GO" id="GO:0035314">
    <property type="term" value="P:scab formation"/>
    <property type="evidence" value="ECO:0007669"/>
    <property type="project" value="EnsemblMetazoa"/>
</dbReference>
<comment type="cofactor">
    <cofactor evidence="1">
        <name>Cu(2+)</name>
        <dbReference type="ChEBI" id="CHEBI:29036"/>
    </cofactor>
</comment>
<organism evidence="11 12">
    <name type="scientific">Drosophila willistoni</name>
    <name type="common">Fruit fly</name>
    <dbReference type="NCBI Taxonomy" id="7260"/>
    <lineage>
        <taxon>Eukaryota</taxon>
        <taxon>Metazoa</taxon>
        <taxon>Ecdysozoa</taxon>
        <taxon>Arthropoda</taxon>
        <taxon>Hexapoda</taxon>
        <taxon>Insecta</taxon>
        <taxon>Pterygota</taxon>
        <taxon>Neoptera</taxon>
        <taxon>Endopterygota</taxon>
        <taxon>Diptera</taxon>
        <taxon>Brachycera</taxon>
        <taxon>Muscomorpha</taxon>
        <taxon>Ephydroidea</taxon>
        <taxon>Drosophilidae</taxon>
        <taxon>Drosophila</taxon>
        <taxon>Sophophora</taxon>
    </lineage>
</organism>
<dbReference type="InterPro" id="IPR008922">
    <property type="entry name" value="Di-copper_centre_dom_sf"/>
</dbReference>
<dbReference type="EMBL" id="CH963894">
    <property type="protein sequence ID" value="EDW77186.1"/>
    <property type="molecule type" value="Genomic_DNA"/>
</dbReference>
<comment type="subcellular location">
    <subcellularLocation>
        <location evidence="2">Secreted</location>
    </subcellularLocation>
</comment>
<dbReference type="AlphaFoldDB" id="B4MYJ7"/>
<sequence>MTNTDLKALELLFQRPLEPVFTTRDQGKTVLELPDSFYTDRYRNDADDVSNRFSQNVELKIPIQELARKPNLDFAKKLSLKNQFSLFNSNHQDIAGKLIQLFLDAPNLKQFVSLAAFTKDRLNPVLFQYAYAVAIAHREDTREVPITNISQVFPGNFVEPSALKDARQEASVIADTGNRVHVDIPRNYTASDREDEQRLAYFREDIGVNSHHWHWHLVYPASGPVAVVNKDRRGELFYYMHHQILARYNTERFCNNLKRVQPLSNLRGEIPEGYFPKILSSVNNRTYPSRISNQLLRDVDRPDASIEIAEVERWRDRVLASIDQGFVENSSGQRIPLDEVTGIDILGNLIEASSTLSINSQYYGNLHNQGHTIISFAHDPDFRHLEEFGVMGDVTTAMRDPVFYRWHTFVDNIFNKFKTLLDPYNASQLGFDGVSVDYVEAKLGASNAQANTLLTYWQKSSADLAAGLDFGPSADGNIFASFTHLQNAPFTYTFNVTNNGPKRTGTCRIFICPKVDERNQPLRLEEQRLLAIEMDKFTCELLPGENTIRRESSDSSVAIPFERSFRPIGAAYQPKGADELARFRFCGCGWPQHLLLPKGKPQGMLFDLFVMISDYSQDAVQQPTNTPNDACSTAYSFCGLKDKLYPDKRTMGFPFDRRLPNASLAELTGAFSNMAKTDLKIVFSDRIVDKA</sequence>
<dbReference type="HOGENOM" id="CLU_012213_0_1_1"/>
<reference evidence="11 12" key="1">
    <citation type="journal article" date="2007" name="Nature">
        <title>Evolution of genes and genomes on the Drosophila phylogeny.</title>
        <authorList>
            <consortium name="Drosophila 12 Genomes Consortium"/>
            <person name="Clark A.G."/>
            <person name="Eisen M.B."/>
            <person name="Smith D.R."/>
            <person name="Bergman C.M."/>
            <person name="Oliver B."/>
            <person name="Markow T.A."/>
            <person name="Kaufman T.C."/>
            <person name="Kellis M."/>
            <person name="Gelbart W."/>
            <person name="Iyer V.N."/>
            <person name="Pollard D.A."/>
            <person name="Sackton T.B."/>
            <person name="Larracuente A.M."/>
            <person name="Singh N.D."/>
            <person name="Abad J.P."/>
            <person name="Abt D.N."/>
            <person name="Adryan B."/>
            <person name="Aguade M."/>
            <person name="Akashi H."/>
            <person name="Anderson W.W."/>
            <person name="Aquadro C.F."/>
            <person name="Ardell D.H."/>
            <person name="Arguello R."/>
            <person name="Artieri C.G."/>
            <person name="Barbash D.A."/>
            <person name="Barker D."/>
            <person name="Barsanti P."/>
            <person name="Batterham P."/>
            <person name="Batzoglou S."/>
            <person name="Begun D."/>
            <person name="Bhutkar A."/>
            <person name="Blanco E."/>
            <person name="Bosak S.A."/>
            <person name="Bradley R.K."/>
            <person name="Brand A.D."/>
            <person name="Brent M.R."/>
            <person name="Brooks A.N."/>
            <person name="Brown R.H."/>
            <person name="Butlin R.K."/>
            <person name="Caggese C."/>
            <person name="Calvi B.R."/>
            <person name="Bernardo de Carvalho A."/>
            <person name="Caspi A."/>
            <person name="Castrezana S."/>
            <person name="Celniker S.E."/>
            <person name="Chang J.L."/>
            <person name="Chapple C."/>
            <person name="Chatterji S."/>
            <person name="Chinwalla A."/>
            <person name="Civetta A."/>
            <person name="Clifton S.W."/>
            <person name="Comeron J.M."/>
            <person name="Costello J.C."/>
            <person name="Coyne J.A."/>
            <person name="Daub J."/>
            <person name="David R.G."/>
            <person name="Delcher A.L."/>
            <person name="Delehaunty K."/>
            <person name="Do C.B."/>
            <person name="Ebling H."/>
            <person name="Edwards K."/>
            <person name="Eickbush T."/>
            <person name="Evans J.D."/>
            <person name="Filipski A."/>
            <person name="Findeiss S."/>
            <person name="Freyhult E."/>
            <person name="Fulton L."/>
            <person name="Fulton R."/>
            <person name="Garcia A.C."/>
            <person name="Gardiner A."/>
            <person name="Garfield D.A."/>
            <person name="Garvin B.E."/>
            <person name="Gibson G."/>
            <person name="Gilbert D."/>
            <person name="Gnerre S."/>
            <person name="Godfrey J."/>
            <person name="Good R."/>
            <person name="Gotea V."/>
            <person name="Gravely B."/>
            <person name="Greenberg A.J."/>
            <person name="Griffiths-Jones S."/>
            <person name="Gross S."/>
            <person name="Guigo R."/>
            <person name="Gustafson E.A."/>
            <person name="Haerty W."/>
            <person name="Hahn M.W."/>
            <person name="Halligan D.L."/>
            <person name="Halpern A.L."/>
            <person name="Halter G.M."/>
            <person name="Han M.V."/>
            <person name="Heger A."/>
            <person name="Hillier L."/>
            <person name="Hinrichs A.S."/>
            <person name="Holmes I."/>
            <person name="Hoskins R.A."/>
            <person name="Hubisz M.J."/>
            <person name="Hultmark D."/>
            <person name="Huntley M.A."/>
            <person name="Jaffe D.B."/>
            <person name="Jagadeeshan S."/>
            <person name="Jeck W.R."/>
            <person name="Johnson J."/>
            <person name="Jones C.D."/>
            <person name="Jordan W.C."/>
            <person name="Karpen G.H."/>
            <person name="Kataoka E."/>
            <person name="Keightley P.D."/>
            <person name="Kheradpour P."/>
            <person name="Kirkness E.F."/>
            <person name="Koerich L.B."/>
            <person name="Kristiansen K."/>
            <person name="Kudrna D."/>
            <person name="Kulathinal R.J."/>
            <person name="Kumar S."/>
            <person name="Kwok R."/>
            <person name="Lander E."/>
            <person name="Langley C.H."/>
            <person name="Lapoint R."/>
            <person name="Lazzaro B.P."/>
            <person name="Lee S.J."/>
            <person name="Levesque L."/>
            <person name="Li R."/>
            <person name="Lin C.F."/>
            <person name="Lin M.F."/>
            <person name="Lindblad-Toh K."/>
            <person name="Llopart A."/>
            <person name="Long M."/>
            <person name="Low L."/>
            <person name="Lozovsky E."/>
            <person name="Lu J."/>
            <person name="Luo M."/>
            <person name="Machado C.A."/>
            <person name="Makalowski W."/>
            <person name="Marzo M."/>
            <person name="Matsuda M."/>
            <person name="Matzkin L."/>
            <person name="McAllister B."/>
            <person name="McBride C.S."/>
            <person name="McKernan B."/>
            <person name="McKernan K."/>
            <person name="Mendez-Lago M."/>
            <person name="Minx P."/>
            <person name="Mollenhauer M.U."/>
            <person name="Montooth K."/>
            <person name="Mount S.M."/>
            <person name="Mu X."/>
            <person name="Myers E."/>
            <person name="Negre B."/>
            <person name="Newfeld S."/>
            <person name="Nielsen R."/>
            <person name="Noor M.A."/>
            <person name="O'Grady P."/>
            <person name="Pachter L."/>
            <person name="Papaceit M."/>
            <person name="Parisi M.J."/>
            <person name="Parisi M."/>
            <person name="Parts L."/>
            <person name="Pedersen J.S."/>
            <person name="Pesole G."/>
            <person name="Phillippy A.M."/>
            <person name="Ponting C.P."/>
            <person name="Pop M."/>
            <person name="Porcelli D."/>
            <person name="Powell J.R."/>
            <person name="Prohaska S."/>
            <person name="Pruitt K."/>
            <person name="Puig M."/>
            <person name="Quesneville H."/>
            <person name="Ram K.R."/>
            <person name="Rand D."/>
            <person name="Rasmussen M.D."/>
            <person name="Reed L.K."/>
            <person name="Reenan R."/>
            <person name="Reily A."/>
            <person name="Remington K.A."/>
            <person name="Rieger T.T."/>
            <person name="Ritchie M.G."/>
            <person name="Robin C."/>
            <person name="Rogers Y.H."/>
            <person name="Rohde C."/>
            <person name="Rozas J."/>
            <person name="Rubenfield M.J."/>
            <person name="Ruiz A."/>
            <person name="Russo S."/>
            <person name="Salzberg S.L."/>
            <person name="Sanchez-Gracia A."/>
            <person name="Saranga D.J."/>
            <person name="Sato H."/>
            <person name="Schaeffer S.W."/>
            <person name="Schatz M.C."/>
            <person name="Schlenke T."/>
            <person name="Schwartz R."/>
            <person name="Segarra C."/>
            <person name="Singh R.S."/>
            <person name="Sirot L."/>
            <person name="Sirota M."/>
            <person name="Sisneros N.B."/>
            <person name="Smith C.D."/>
            <person name="Smith T.F."/>
            <person name="Spieth J."/>
            <person name="Stage D.E."/>
            <person name="Stark A."/>
            <person name="Stephan W."/>
            <person name="Strausberg R.L."/>
            <person name="Strempel S."/>
            <person name="Sturgill D."/>
            <person name="Sutton G."/>
            <person name="Sutton G.G."/>
            <person name="Tao W."/>
            <person name="Teichmann S."/>
            <person name="Tobari Y.N."/>
            <person name="Tomimura Y."/>
            <person name="Tsolas J.M."/>
            <person name="Valente V.L."/>
            <person name="Venter E."/>
            <person name="Venter J.C."/>
            <person name="Vicario S."/>
            <person name="Vieira F.G."/>
            <person name="Vilella A.J."/>
            <person name="Villasante A."/>
            <person name="Walenz B."/>
            <person name="Wang J."/>
            <person name="Wasserman M."/>
            <person name="Watts T."/>
            <person name="Wilson D."/>
            <person name="Wilson R.K."/>
            <person name="Wing R.A."/>
            <person name="Wolfner M.F."/>
            <person name="Wong A."/>
            <person name="Wong G.K."/>
            <person name="Wu C.I."/>
            <person name="Wu G."/>
            <person name="Yamamoto D."/>
            <person name="Yang H.P."/>
            <person name="Yang S.P."/>
            <person name="Yorke J.A."/>
            <person name="Yoshida K."/>
            <person name="Zdobnov E."/>
            <person name="Zhang P."/>
            <person name="Zhang Y."/>
            <person name="Zimin A.V."/>
            <person name="Baldwin J."/>
            <person name="Abdouelleil A."/>
            <person name="Abdulkadir J."/>
            <person name="Abebe A."/>
            <person name="Abera B."/>
            <person name="Abreu J."/>
            <person name="Acer S.C."/>
            <person name="Aftuck L."/>
            <person name="Alexander A."/>
            <person name="An P."/>
            <person name="Anderson E."/>
            <person name="Anderson S."/>
            <person name="Arachi H."/>
            <person name="Azer M."/>
            <person name="Bachantsang P."/>
            <person name="Barry A."/>
            <person name="Bayul T."/>
            <person name="Berlin A."/>
            <person name="Bessette D."/>
            <person name="Bloom T."/>
            <person name="Blye J."/>
            <person name="Boguslavskiy L."/>
            <person name="Bonnet C."/>
            <person name="Boukhgalter B."/>
            <person name="Bourzgui I."/>
            <person name="Brown A."/>
            <person name="Cahill P."/>
            <person name="Channer S."/>
            <person name="Cheshatsang Y."/>
            <person name="Chuda L."/>
            <person name="Citroen M."/>
            <person name="Collymore A."/>
            <person name="Cooke P."/>
            <person name="Costello M."/>
            <person name="D'Aco K."/>
            <person name="Daza R."/>
            <person name="De Haan G."/>
            <person name="DeGray S."/>
            <person name="DeMaso C."/>
            <person name="Dhargay N."/>
            <person name="Dooley K."/>
            <person name="Dooley E."/>
            <person name="Doricent M."/>
            <person name="Dorje P."/>
            <person name="Dorjee K."/>
            <person name="Dupes A."/>
            <person name="Elong R."/>
            <person name="Falk J."/>
            <person name="Farina A."/>
            <person name="Faro S."/>
            <person name="Ferguson D."/>
            <person name="Fisher S."/>
            <person name="Foley C.D."/>
            <person name="Franke A."/>
            <person name="Friedrich D."/>
            <person name="Gadbois L."/>
            <person name="Gearin G."/>
            <person name="Gearin C.R."/>
            <person name="Giannoukos G."/>
            <person name="Goode T."/>
            <person name="Graham J."/>
            <person name="Grandbois E."/>
            <person name="Grewal S."/>
            <person name="Gyaltsen K."/>
            <person name="Hafez N."/>
            <person name="Hagos B."/>
            <person name="Hall J."/>
            <person name="Henson C."/>
            <person name="Hollinger A."/>
            <person name="Honan T."/>
            <person name="Huard M.D."/>
            <person name="Hughes L."/>
            <person name="Hurhula B."/>
            <person name="Husby M.E."/>
            <person name="Kamat A."/>
            <person name="Kanga B."/>
            <person name="Kashin S."/>
            <person name="Khazanovich D."/>
            <person name="Kisner P."/>
            <person name="Lance K."/>
            <person name="Lara M."/>
            <person name="Lee W."/>
            <person name="Lennon N."/>
            <person name="Letendre F."/>
            <person name="LeVine R."/>
            <person name="Lipovsky A."/>
            <person name="Liu X."/>
            <person name="Liu J."/>
            <person name="Liu S."/>
            <person name="Lokyitsang T."/>
            <person name="Lokyitsang Y."/>
            <person name="Lubonja R."/>
            <person name="Lui A."/>
            <person name="MacDonald P."/>
            <person name="Magnisalis V."/>
            <person name="Maru K."/>
            <person name="Matthews C."/>
            <person name="McCusker W."/>
            <person name="McDonough S."/>
            <person name="Mehta T."/>
            <person name="Meldrim J."/>
            <person name="Meneus L."/>
            <person name="Mihai O."/>
            <person name="Mihalev A."/>
            <person name="Mihova T."/>
            <person name="Mittelman R."/>
            <person name="Mlenga V."/>
            <person name="Montmayeur A."/>
            <person name="Mulrain L."/>
            <person name="Navidi A."/>
            <person name="Naylor J."/>
            <person name="Negash T."/>
            <person name="Nguyen T."/>
            <person name="Nguyen N."/>
            <person name="Nicol R."/>
            <person name="Norbu C."/>
            <person name="Norbu N."/>
            <person name="Novod N."/>
            <person name="O'Neill B."/>
            <person name="Osman S."/>
            <person name="Markiewicz E."/>
            <person name="Oyono O.L."/>
            <person name="Patti C."/>
            <person name="Phunkhang P."/>
            <person name="Pierre F."/>
            <person name="Priest M."/>
            <person name="Raghuraman S."/>
            <person name="Rege F."/>
            <person name="Reyes R."/>
            <person name="Rise C."/>
            <person name="Rogov P."/>
            <person name="Ross K."/>
            <person name="Ryan E."/>
            <person name="Settipalli S."/>
            <person name="Shea T."/>
            <person name="Sherpa N."/>
            <person name="Shi L."/>
            <person name="Shih D."/>
            <person name="Sparrow T."/>
            <person name="Spaulding J."/>
            <person name="Stalker J."/>
            <person name="Stange-Thomann N."/>
            <person name="Stavropoulos S."/>
            <person name="Stone C."/>
            <person name="Strader C."/>
            <person name="Tesfaye S."/>
            <person name="Thomson T."/>
            <person name="Thoulutsang Y."/>
            <person name="Thoulutsang D."/>
            <person name="Topham K."/>
            <person name="Topping I."/>
            <person name="Tsamla T."/>
            <person name="Vassiliev H."/>
            <person name="Vo A."/>
            <person name="Wangchuk T."/>
            <person name="Wangdi T."/>
            <person name="Weiand M."/>
            <person name="Wilkinson J."/>
            <person name="Wilson A."/>
            <person name="Yadav S."/>
            <person name="Young G."/>
            <person name="Yu Q."/>
            <person name="Zembek L."/>
            <person name="Zhong D."/>
            <person name="Zimmer A."/>
            <person name="Zwirko Z."/>
            <person name="Jaffe D.B."/>
            <person name="Alvarez P."/>
            <person name="Brockman W."/>
            <person name="Butler J."/>
            <person name="Chin C."/>
            <person name="Gnerre S."/>
            <person name="Grabherr M."/>
            <person name="Kleber M."/>
            <person name="Mauceli E."/>
            <person name="MacCallum I."/>
        </authorList>
    </citation>
    <scope>NUCLEOTIDE SEQUENCE [LARGE SCALE GENOMIC DNA]</scope>
    <source>
        <strain evidence="12">Tucson 14030-0811.24</strain>
    </source>
</reference>
<dbReference type="Proteomes" id="UP000007798">
    <property type="component" value="Unassembled WGS sequence"/>
</dbReference>
<dbReference type="Gene3D" id="1.10.1280.10">
    <property type="entry name" value="Di-copper center containing domain from catechol oxidase"/>
    <property type="match status" value="1"/>
</dbReference>
<dbReference type="PANTHER" id="PTHR11511">
    <property type="entry name" value="LARVAL STORAGE PROTEIN/PHENOLOXIDASE"/>
    <property type="match status" value="1"/>
</dbReference>
<keyword evidence="5" id="KW-0479">Metal-binding</keyword>
<dbReference type="GO" id="GO:0005576">
    <property type="term" value="C:extracellular region"/>
    <property type="evidence" value="ECO:0007669"/>
    <property type="project" value="UniProtKB-SubCell"/>
</dbReference>
<evidence type="ECO:0000256" key="5">
    <source>
        <dbReference type="ARBA" id="ARBA00022723"/>
    </source>
</evidence>
<dbReference type="eggNOG" id="ENOG502S0I4">
    <property type="taxonomic scope" value="Eukaryota"/>
</dbReference>
<evidence type="ECO:0000313" key="11">
    <source>
        <dbReference type="EMBL" id="EDW77186.1"/>
    </source>
</evidence>
<dbReference type="Pfam" id="PF00372">
    <property type="entry name" value="Hemocyanin_M"/>
    <property type="match status" value="1"/>
</dbReference>
<evidence type="ECO:0000256" key="2">
    <source>
        <dbReference type="ARBA" id="ARBA00004613"/>
    </source>
</evidence>
<keyword evidence="4" id="KW-0964">Secreted</keyword>
<dbReference type="InterPro" id="IPR002227">
    <property type="entry name" value="Tyrosinase_Cu-bd"/>
</dbReference>
<keyword evidence="12" id="KW-1185">Reference proteome</keyword>
<dbReference type="Pfam" id="PF03722">
    <property type="entry name" value="Hemocyanin_N"/>
    <property type="match status" value="1"/>
</dbReference>
<evidence type="ECO:0000256" key="1">
    <source>
        <dbReference type="ARBA" id="ARBA00001973"/>
    </source>
</evidence>
<dbReference type="GO" id="GO:0004503">
    <property type="term" value="F:tyrosinase activity"/>
    <property type="evidence" value="ECO:0007669"/>
    <property type="project" value="EnsemblMetazoa"/>
</dbReference>
<dbReference type="InParanoid" id="B4MYJ7"/>
<evidence type="ECO:0000256" key="3">
    <source>
        <dbReference type="ARBA" id="ARBA00009928"/>
    </source>
</evidence>
<dbReference type="GO" id="GO:0004097">
    <property type="term" value="F:catechol oxidase activity"/>
    <property type="evidence" value="ECO:0007669"/>
    <property type="project" value="EnsemblMetazoa"/>
</dbReference>
<comment type="similarity">
    <text evidence="3">Belongs to the tyrosinase family.</text>
</comment>
<feature type="domain" description="Tyrosinase copper-binding" evidence="10">
    <location>
        <begin position="400"/>
        <end position="411"/>
    </location>
</feature>
<dbReference type="GO" id="GO:0042381">
    <property type="term" value="P:hemolymph coagulation"/>
    <property type="evidence" value="ECO:0007669"/>
    <property type="project" value="EnsemblMetazoa"/>
</dbReference>
<dbReference type="PROSITE" id="PS00209">
    <property type="entry name" value="HEMOCYANIN_1"/>
    <property type="match status" value="1"/>
</dbReference>
<dbReference type="GO" id="GO:0050830">
    <property type="term" value="P:defense response to Gram-positive bacterium"/>
    <property type="evidence" value="ECO:0007669"/>
    <property type="project" value="EnsemblMetazoa"/>
</dbReference>
<evidence type="ECO:0000256" key="9">
    <source>
        <dbReference type="ARBA" id="ARBA00023157"/>
    </source>
</evidence>